<sequence length="1000" mass="113144">MFSWHDEACNSIRIVFSEELDVPLCAGERCVAPRRGRTRAAPGTALPAPTPTTTFELTWPSSLALVDRETSDSSLVKEGSTEQNSSSPNNASQDVVADLSQRTTSRQEPTSNSSSQDENPYQPLVARKIRLLVLSGGNYLDPIKIQLQIADLQERPQYEALSYTWADEDGDSSKCERAYIGQRWDILPITKNCFNALRRLRWPVRSRRLWVDAICINQNDVGERSHQVGIMQDIYNYAERVLIYLGEDAEEPDTASSIPWNYHTGNHRPLPLHIDLTQKPYFKRVCVIQEIAAARDAWILFGTKGDRWDSFLSAEAKRTTKSPEGRTTGVATASNMQPPQEQKLLHVLQNQRETLVFSDELPKLLHATVRCEATDRRDKIYALLGLFPDANNVGLTADYSLSEAQVFSGLTAYLLSKSTAFLLPVFAALQPASSTSFPSWAVDWSSATNLDCMDRYLAETYSRLTASREPESVSYIHRFHQNGLSILQGRLIVSLSSCVLGPECQRGPPGVLGRVFYGGRGIQVPDAIPNWAEPTDELCQIQGLDGHALVLRPVPKAPKTYRFVAICQQPKFHRLLRCLDSIDRTATLLFSTWKYILKDRVRGELWFLAETWDTIEAVCRNIKDFWNLEKTLCRSLDSTKDPRRGENPSREEEAKAAKPRNTNLQEMWPQHKETPSDSPQMGVANQRLSKKSVYDLTVHQPFPEQTSEVGKFGKMAADEIDPFGSLGEHLSTAVPHFRSSSKENHGWEPLSGLKSRNPGRGMIAIMDSMTMTSIFGWELGPFAGIPTAEEMALARRDPGSYKHKFPWQFQSLEILGELLRSLSGRNKSRRLLSCVPSDFARWLLGPHLGDKIFFFNEWTRWLRETEEENSLDLDRVLPWLQDALNLETRPLPRERESYGDPNPDTWAADFIRTWTLLTKDIRPPGSSVVEPADLPPQETEEQLLREQGYLAAAEAKWAPLLDLVKQTEARLLPMKDEFIRAKDTHDESMDNVPWDEIFIA</sequence>
<feature type="domain" description="Heterokaryon incompatibility" evidence="2">
    <location>
        <begin position="158"/>
        <end position="290"/>
    </location>
</feature>
<protein>
    <recommendedName>
        <fullName evidence="2">Heterokaryon incompatibility domain-containing protein</fullName>
    </recommendedName>
</protein>
<dbReference type="EMBL" id="JARH01000421">
    <property type="protein sequence ID" value="EXF80650.1"/>
    <property type="molecule type" value="Genomic_DNA"/>
</dbReference>
<dbReference type="Proteomes" id="UP000020467">
    <property type="component" value="Unassembled WGS sequence"/>
</dbReference>
<feature type="region of interest" description="Disordered" evidence="1">
    <location>
        <begin position="70"/>
        <end position="120"/>
    </location>
</feature>
<feature type="compositionally biased region" description="Low complexity" evidence="1">
    <location>
        <begin position="39"/>
        <end position="54"/>
    </location>
</feature>
<feature type="compositionally biased region" description="Basic and acidic residues" evidence="1">
    <location>
        <begin position="637"/>
        <end position="656"/>
    </location>
</feature>
<feature type="compositionally biased region" description="Polar residues" evidence="1">
    <location>
        <begin position="100"/>
        <end position="119"/>
    </location>
</feature>
<dbReference type="KEGG" id="cfj:CFIO01_06356"/>
<accession>A0A010QVK6</accession>
<dbReference type="PANTHER" id="PTHR24148:SF73">
    <property type="entry name" value="HET DOMAIN PROTEIN (AFU_ORTHOLOGUE AFUA_8G01020)"/>
    <property type="match status" value="1"/>
</dbReference>
<dbReference type="eggNOG" id="ENOG502SNPI">
    <property type="taxonomic scope" value="Eukaryota"/>
</dbReference>
<comment type="caution">
    <text evidence="3">The sequence shown here is derived from an EMBL/GenBank/DDBJ whole genome shotgun (WGS) entry which is preliminary data.</text>
</comment>
<feature type="region of interest" description="Disordered" evidence="1">
    <location>
        <begin position="35"/>
        <end position="54"/>
    </location>
</feature>
<evidence type="ECO:0000313" key="4">
    <source>
        <dbReference type="Proteomes" id="UP000020467"/>
    </source>
</evidence>
<feature type="region of interest" description="Disordered" evidence="1">
    <location>
        <begin position="637"/>
        <end position="682"/>
    </location>
</feature>
<dbReference type="InterPro" id="IPR010730">
    <property type="entry name" value="HET"/>
</dbReference>
<dbReference type="HOGENOM" id="CLU_305224_0_0_1"/>
<evidence type="ECO:0000313" key="3">
    <source>
        <dbReference type="EMBL" id="EXF80650.1"/>
    </source>
</evidence>
<organism evidence="3 4">
    <name type="scientific">Colletotrichum fioriniae PJ7</name>
    <dbReference type="NCBI Taxonomy" id="1445577"/>
    <lineage>
        <taxon>Eukaryota</taxon>
        <taxon>Fungi</taxon>
        <taxon>Dikarya</taxon>
        <taxon>Ascomycota</taxon>
        <taxon>Pezizomycotina</taxon>
        <taxon>Sordariomycetes</taxon>
        <taxon>Hypocreomycetidae</taxon>
        <taxon>Glomerellales</taxon>
        <taxon>Glomerellaceae</taxon>
        <taxon>Colletotrichum</taxon>
        <taxon>Colletotrichum acutatum species complex</taxon>
    </lineage>
</organism>
<dbReference type="Pfam" id="PF06985">
    <property type="entry name" value="HET"/>
    <property type="match status" value="1"/>
</dbReference>
<dbReference type="PANTHER" id="PTHR24148">
    <property type="entry name" value="ANKYRIN REPEAT DOMAIN-CONTAINING PROTEIN 39 HOMOLOG-RELATED"/>
    <property type="match status" value="1"/>
</dbReference>
<reference evidence="3 4" key="1">
    <citation type="submission" date="2014-02" db="EMBL/GenBank/DDBJ databases">
        <title>The genome sequence of Colletotrichum fioriniae PJ7.</title>
        <authorList>
            <person name="Baroncelli R."/>
            <person name="Thon M.R."/>
        </authorList>
    </citation>
    <scope>NUCLEOTIDE SEQUENCE [LARGE SCALE GENOMIC DNA]</scope>
    <source>
        <strain evidence="3 4">PJ7</strain>
    </source>
</reference>
<evidence type="ECO:0000256" key="1">
    <source>
        <dbReference type="SAM" id="MobiDB-lite"/>
    </source>
</evidence>
<dbReference type="OrthoDB" id="4850135at2759"/>
<gene>
    <name evidence="3" type="ORF">CFIO01_06356</name>
</gene>
<dbReference type="AlphaFoldDB" id="A0A010QVK6"/>
<feature type="compositionally biased region" description="Polar residues" evidence="1">
    <location>
        <begin position="81"/>
        <end position="93"/>
    </location>
</feature>
<proteinExistence type="predicted"/>
<evidence type="ECO:0000259" key="2">
    <source>
        <dbReference type="Pfam" id="PF06985"/>
    </source>
</evidence>
<keyword evidence="4" id="KW-1185">Reference proteome</keyword>
<name>A0A010QVK6_9PEZI</name>
<dbReference type="InterPro" id="IPR052895">
    <property type="entry name" value="HetReg/Transcr_Mod"/>
</dbReference>